<dbReference type="InterPro" id="IPR039634">
    <property type="entry name" value="Bul1-like"/>
</dbReference>
<dbReference type="EMBL" id="ML736210">
    <property type="protein sequence ID" value="KAE8378303.1"/>
    <property type="molecule type" value="Genomic_DNA"/>
</dbReference>
<dbReference type="OrthoDB" id="2283785at2759"/>
<name>A0A5N7B960_9EURO</name>
<reference evidence="1 2" key="1">
    <citation type="submission" date="2019-04" db="EMBL/GenBank/DDBJ databases">
        <title>Friends and foes A comparative genomics studyof 23 Aspergillus species from section Flavi.</title>
        <authorList>
            <consortium name="DOE Joint Genome Institute"/>
            <person name="Kjaerbolling I."/>
            <person name="Vesth T."/>
            <person name="Frisvad J.C."/>
            <person name="Nybo J.L."/>
            <person name="Theobald S."/>
            <person name="Kildgaard S."/>
            <person name="Isbrandt T."/>
            <person name="Kuo A."/>
            <person name="Sato A."/>
            <person name="Lyhne E.K."/>
            <person name="Kogle M.E."/>
            <person name="Wiebenga A."/>
            <person name="Kun R.S."/>
            <person name="Lubbers R.J."/>
            <person name="Makela M.R."/>
            <person name="Barry K."/>
            <person name="Chovatia M."/>
            <person name="Clum A."/>
            <person name="Daum C."/>
            <person name="Haridas S."/>
            <person name="He G."/>
            <person name="LaButti K."/>
            <person name="Lipzen A."/>
            <person name="Mondo S."/>
            <person name="Riley R."/>
            <person name="Salamov A."/>
            <person name="Simmons B.A."/>
            <person name="Magnuson J.K."/>
            <person name="Henrissat B."/>
            <person name="Mortensen U.H."/>
            <person name="Larsen T.O."/>
            <person name="Devries R.P."/>
            <person name="Grigoriev I.V."/>
            <person name="Machida M."/>
            <person name="Baker S.E."/>
            <person name="Andersen M.R."/>
        </authorList>
    </citation>
    <scope>NUCLEOTIDE SEQUENCE [LARGE SCALE GENOMIC DNA]</scope>
    <source>
        <strain evidence="1 2">IBT 29228</strain>
    </source>
</reference>
<protein>
    <recommendedName>
        <fullName evidence="3">Bul1 C-terminal domain-containing protein</fullName>
    </recommendedName>
</protein>
<organism evidence="1 2">
    <name type="scientific">Aspergillus bertholletiae</name>
    <dbReference type="NCBI Taxonomy" id="1226010"/>
    <lineage>
        <taxon>Eukaryota</taxon>
        <taxon>Fungi</taxon>
        <taxon>Dikarya</taxon>
        <taxon>Ascomycota</taxon>
        <taxon>Pezizomycotina</taxon>
        <taxon>Eurotiomycetes</taxon>
        <taxon>Eurotiomycetidae</taxon>
        <taxon>Eurotiales</taxon>
        <taxon>Aspergillaceae</taxon>
        <taxon>Aspergillus</taxon>
        <taxon>Aspergillus subgen. Circumdati</taxon>
    </lineage>
</organism>
<dbReference type="PANTHER" id="PTHR31904">
    <property type="entry name" value="BYPASS OF STOP CODON PROTEIN 5-RELATED"/>
    <property type="match status" value="1"/>
</dbReference>
<keyword evidence="2" id="KW-1185">Reference proteome</keyword>
<dbReference type="PANTHER" id="PTHR31904:SF1">
    <property type="entry name" value="BYPASS OF STOP CODON PROTEIN 5-RELATED"/>
    <property type="match status" value="1"/>
</dbReference>
<proteinExistence type="predicted"/>
<evidence type="ECO:0008006" key="3">
    <source>
        <dbReference type="Google" id="ProtNLM"/>
    </source>
</evidence>
<gene>
    <name evidence="1" type="ORF">BDV26DRAFT_292400</name>
</gene>
<dbReference type="Proteomes" id="UP000326198">
    <property type="component" value="Unassembled WGS sequence"/>
</dbReference>
<evidence type="ECO:0000313" key="1">
    <source>
        <dbReference type="EMBL" id="KAE8378303.1"/>
    </source>
</evidence>
<dbReference type="Gene3D" id="2.60.40.640">
    <property type="match status" value="1"/>
</dbReference>
<dbReference type="InterPro" id="IPR014752">
    <property type="entry name" value="Arrestin-like_C"/>
</dbReference>
<sequence>MTKIPALLHLCAPNSRSSSLKVSVSIHIAGSSDSRPVVFTTSDKIEGVVTITVAEKTAIDDINITFEGMSRVMTWGGMNGPPLIGTRQTFMKLHHPIETGAYQPASILEPGWCYKFPFTFVVPKSLPLTAYDHEAGNAGVTKYYTRLPPSMCKETDTECYSIKYFVRVVIPRPLCGKGQTTKSLVNTVRPVKIVPSGIMDSSISFVLNTLTSRKDLRIRSGWRGRRTGHLTFLASHAEPILSPFRQIDTTVRPNTSIQLDFAYNPVGTQLPPRLRKVYPKLNLVTSFHATRREEYPPFIQTKSSGLARGNHVESLTLPPIDITSTKWTGVSSANTSAVCSRQCHQPMFSTEQASYTSSILVPISIPEHKDIMPSFQSSLISRSYTLELILCYSTAKGTVGQTVKIEIPVEVTV</sequence>
<evidence type="ECO:0000313" key="2">
    <source>
        <dbReference type="Proteomes" id="UP000326198"/>
    </source>
</evidence>
<accession>A0A5N7B960</accession>
<dbReference type="AlphaFoldDB" id="A0A5N7B960"/>